<keyword evidence="4 6" id="KW-1133">Transmembrane helix</keyword>
<gene>
    <name evidence="8" type="ORF">GCM10009786_15540</name>
</gene>
<feature type="region of interest" description="Disordered" evidence="7">
    <location>
        <begin position="1"/>
        <end position="24"/>
    </location>
</feature>
<comment type="subcellular location">
    <subcellularLocation>
        <location evidence="6">Cell membrane</location>
        <topology evidence="6">Multi-pass membrane protein</topology>
    </subcellularLocation>
    <subcellularLocation>
        <location evidence="1">Membrane</location>
    </subcellularLocation>
</comment>
<dbReference type="PROSITE" id="PS50895">
    <property type="entry name" value="SURF1"/>
    <property type="match status" value="1"/>
</dbReference>
<evidence type="ECO:0000256" key="7">
    <source>
        <dbReference type="SAM" id="MobiDB-lite"/>
    </source>
</evidence>
<evidence type="ECO:0000256" key="6">
    <source>
        <dbReference type="RuleBase" id="RU363076"/>
    </source>
</evidence>
<name>A0ABN3B5U4_9MICO</name>
<sequence>MTEHGTLDRDMPAPSAQNAGQHQRDRVGWGFLRSGRWAGYAAMLLIFSIACVLLGNWQFERRAEARAEIDRIDNNYDAPPAVLADELPELSEFDEDRQKWRTVLVEGEYTGDPFLARNRPGPGGVGSDLIQALRTAEGSTFFVDRGWVPVDGASAEDIDPEALPSPPEGPVTVEARLRASEPEIPGRTTSGRAVASIELPEIAALAGVSDSAYTGAYGMLVSESPDAEHGVLPAKPARDEGPHLSYAVQWYIFIAIAAIGVTYAARREYRTLNIGSDEVLEYDRRTAERKRRRGPSDSDIEDALLDG</sequence>
<dbReference type="InterPro" id="IPR045214">
    <property type="entry name" value="Surf1/Surf4"/>
</dbReference>
<dbReference type="RefSeq" id="WP_346057924.1">
    <property type="nucleotide sequence ID" value="NZ_BAAAOP010000005.1"/>
</dbReference>
<proteinExistence type="inferred from homology"/>
<dbReference type="Proteomes" id="UP001501084">
    <property type="component" value="Unassembled WGS sequence"/>
</dbReference>
<dbReference type="CDD" id="cd06662">
    <property type="entry name" value="SURF1"/>
    <property type="match status" value="1"/>
</dbReference>
<evidence type="ECO:0000256" key="3">
    <source>
        <dbReference type="ARBA" id="ARBA00022692"/>
    </source>
</evidence>
<organism evidence="8 9">
    <name type="scientific">Leucobacter alluvii</name>
    <dbReference type="NCBI Taxonomy" id="340321"/>
    <lineage>
        <taxon>Bacteria</taxon>
        <taxon>Bacillati</taxon>
        <taxon>Actinomycetota</taxon>
        <taxon>Actinomycetes</taxon>
        <taxon>Micrococcales</taxon>
        <taxon>Microbacteriaceae</taxon>
        <taxon>Leucobacter</taxon>
    </lineage>
</organism>
<dbReference type="EMBL" id="BAAAOP010000005">
    <property type="protein sequence ID" value="GAA2188057.1"/>
    <property type="molecule type" value="Genomic_DNA"/>
</dbReference>
<comment type="caution">
    <text evidence="8">The sequence shown here is derived from an EMBL/GenBank/DDBJ whole genome shotgun (WGS) entry which is preliminary data.</text>
</comment>
<feature type="compositionally biased region" description="Basic and acidic residues" evidence="7">
    <location>
        <begin position="1"/>
        <end position="11"/>
    </location>
</feature>
<protein>
    <recommendedName>
        <fullName evidence="6">SURF1-like protein</fullName>
    </recommendedName>
</protein>
<evidence type="ECO:0000256" key="1">
    <source>
        <dbReference type="ARBA" id="ARBA00004370"/>
    </source>
</evidence>
<dbReference type="PANTHER" id="PTHR23427">
    <property type="entry name" value="SURFEIT LOCUS PROTEIN"/>
    <property type="match status" value="1"/>
</dbReference>
<feature type="compositionally biased region" description="Acidic residues" evidence="7">
    <location>
        <begin position="298"/>
        <end position="307"/>
    </location>
</feature>
<keyword evidence="9" id="KW-1185">Reference proteome</keyword>
<evidence type="ECO:0000256" key="4">
    <source>
        <dbReference type="ARBA" id="ARBA00022989"/>
    </source>
</evidence>
<dbReference type="PANTHER" id="PTHR23427:SF2">
    <property type="entry name" value="SURFEIT LOCUS PROTEIN 1"/>
    <property type="match status" value="1"/>
</dbReference>
<evidence type="ECO:0000256" key="2">
    <source>
        <dbReference type="ARBA" id="ARBA00007165"/>
    </source>
</evidence>
<evidence type="ECO:0000256" key="5">
    <source>
        <dbReference type="ARBA" id="ARBA00023136"/>
    </source>
</evidence>
<comment type="similarity">
    <text evidence="2 6">Belongs to the SURF1 family.</text>
</comment>
<feature type="transmembrane region" description="Helical" evidence="6">
    <location>
        <begin position="244"/>
        <end position="265"/>
    </location>
</feature>
<reference evidence="8 9" key="1">
    <citation type="journal article" date="2019" name="Int. J. Syst. Evol. Microbiol.">
        <title>The Global Catalogue of Microorganisms (GCM) 10K type strain sequencing project: providing services to taxonomists for standard genome sequencing and annotation.</title>
        <authorList>
            <consortium name="The Broad Institute Genomics Platform"/>
            <consortium name="The Broad Institute Genome Sequencing Center for Infectious Disease"/>
            <person name="Wu L."/>
            <person name="Ma J."/>
        </authorList>
    </citation>
    <scope>NUCLEOTIDE SEQUENCE [LARGE SCALE GENOMIC DNA]</scope>
    <source>
        <strain evidence="8 9">JCM 14919</strain>
    </source>
</reference>
<feature type="region of interest" description="Disordered" evidence="7">
    <location>
        <begin position="283"/>
        <end position="307"/>
    </location>
</feature>
<keyword evidence="6" id="KW-1003">Cell membrane</keyword>
<evidence type="ECO:0000313" key="8">
    <source>
        <dbReference type="EMBL" id="GAA2188057.1"/>
    </source>
</evidence>
<dbReference type="Pfam" id="PF02104">
    <property type="entry name" value="SURF1"/>
    <property type="match status" value="1"/>
</dbReference>
<dbReference type="InterPro" id="IPR002994">
    <property type="entry name" value="Surf1/Shy1"/>
</dbReference>
<feature type="transmembrane region" description="Helical" evidence="6">
    <location>
        <begin position="37"/>
        <end position="57"/>
    </location>
</feature>
<keyword evidence="3 6" id="KW-0812">Transmembrane</keyword>
<keyword evidence="5 6" id="KW-0472">Membrane</keyword>
<accession>A0ABN3B5U4</accession>
<evidence type="ECO:0000313" key="9">
    <source>
        <dbReference type="Proteomes" id="UP001501084"/>
    </source>
</evidence>